<dbReference type="Gene3D" id="3.40.50.2000">
    <property type="entry name" value="Glycogen Phosphorylase B"/>
    <property type="match status" value="1"/>
</dbReference>
<feature type="domain" description="O-GlcNAc transferase C-terminal" evidence="9">
    <location>
        <begin position="754"/>
        <end position="926"/>
    </location>
</feature>
<dbReference type="InterPro" id="IPR029489">
    <property type="entry name" value="OGT/SEC/SPY_C"/>
</dbReference>
<dbReference type="GO" id="GO:0097363">
    <property type="term" value="F:protein O-acetylglucosaminyltransferase activity"/>
    <property type="evidence" value="ECO:0007669"/>
    <property type="project" value="UniProtKB-EC"/>
</dbReference>
<comment type="caution">
    <text evidence="10">The sequence shown here is derived from an EMBL/GenBank/DDBJ whole genome shotgun (WGS) entry which is preliminary data.</text>
</comment>
<comment type="similarity">
    <text evidence="2">Belongs to the glycosyltransferase 41 family. O-GlcNAc transferase subfamily.</text>
</comment>
<dbReference type="EMBL" id="BMDX01000031">
    <property type="protein sequence ID" value="GGA90361.1"/>
    <property type="molecule type" value="Genomic_DNA"/>
</dbReference>
<keyword evidence="5" id="KW-0808">Transferase</keyword>
<evidence type="ECO:0000259" key="9">
    <source>
        <dbReference type="Pfam" id="PF13844"/>
    </source>
</evidence>
<comment type="pathway">
    <text evidence="1">Protein modification; protein glycosylation.</text>
</comment>
<dbReference type="AlphaFoldDB" id="A0A8J2XRT1"/>
<evidence type="ECO:0000256" key="5">
    <source>
        <dbReference type="ARBA" id="ARBA00022679"/>
    </source>
</evidence>
<feature type="domain" description="O-GlcNAc transferase C-terminal" evidence="9">
    <location>
        <begin position="576"/>
        <end position="730"/>
    </location>
</feature>
<dbReference type="Proteomes" id="UP000619743">
    <property type="component" value="Unassembled WGS sequence"/>
</dbReference>
<dbReference type="Pfam" id="PF13181">
    <property type="entry name" value="TPR_8"/>
    <property type="match status" value="2"/>
</dbReference>
<feature type="repeat" description="TPR" evidence="8">
    <location>
        <begin position="398"/>
        <end position="431"/>
    </location>
</feature>
<accession>A0A8J2XRT1</accession>
<evidence type="ECO:0000256" key="1">
    <source>
        <dbReference type="ARBA" id="ARBA00004922"/>
    </source>
</evidence>
<name>A0A8J2XRT1_9GAMM</name>
<keyword evidence="7 8" id="KW-0802">TPR repeat</keyword>
<dbReference type="InterPro" id="IPR019734">
    <property type="entry name" value="TPR_rpt"/>
</dbReference>
<evidence type="ECO:0000256" key="3">
    <source>
        <dbReference type="ARBA" id="ARBA00011970"/>
    </source>
</evidence>
<reference evidence="11" key="1">
    <citation type="journal article" date="2019" name="Int. J. Syst. Evol. Microbiol.">
        <title>The Global Catalogue of Microorganisms (GCM) 10K type strain sequencing project: providing services to taxonomists for standard genome sequencing and annotation.</title>
        <authorList>
            <consortium name="The Broad Institute Genomics Platform"/>
            <consortium name="The Broad Institute Genome Sequencing Center for Infectious Disease"/>
            <person name="Wu L."/>
            <person name="Ma J."/>
        </authorList>
    </citation>
    <scope>NUCLEOTIDE SEQUENCE [LARGE SCALE GENOMIC DNA]</scope>
    <source>
        <strain evidence="11">CGMCC 1.10130</strain>
    </source>
</reference>
<dbReference type="SMART" id="SM00028">
    <property type="entry name" value="TPR"/>
    <property type="match status" value="3"/>
</dbReference>
<evidence type="ECO:0000313" key="11">
    <source>
        <dbReference type="Proteomes" id="UP000619743"/>
    </source>
</evidence>
<evidence type="ECO:0000313" key="10">
    <source>
        <dbReference type="EMBL" id="GGA90361.1"/>
    </source>
</evidence>
<dbReference type="RefSeq" id="WP_087507602.1">
    <property type="nucleotide sequence ID" value="NZ_BMDX01000031.1"/>
</dbReference>
<organism evidence="10 11">
    <name type="scientific">Neiella marina</name>
    <dbReference type="NCBI Taxonomy" id="508461"/>
    <lineage>
        <taxon>Bacteria</taxon>
        <taxon>Pseudomonadati</taxon>
        <taxon>Pseudomonadota</taxon>
        <taxon>Gammaproteobacteria</taxon>
        <taxon>Alteromonadales</taxon>
        <taxon>Echinimonadaceae</taxon>
        <taxon>Neiella</taxon>
    </lineage>
</organism>
<dbReference type="InterPro" id="IPR011990">
    <property type="entry name" value="TPR-like_helical_dom_sf"/>
</dbReference>
<keyword evidence="11" id="KW-1185">Reference proteome</keyword>
<gene>
    <name evidence="10" type="ORF">GCM10011369_35620</name>
</gene>
<evidence type="ECO:0000256" key="8">
    <source>
        <dbReference type="PROSITE-ProRule" id="PRU00339"/>
    </source>
</evidence>
<dbReference type="InterPro" id="IPR051939">
    <property type="entry name" value="Glycosyltr_41/O-GlcNAc_trsf"/>
</dbReference>
<dbReference type="PANTHER" id="PTHR44835">
    <property type="entry name" value="UDP-N-ACETYLGLUCOSAMINE--PEPTIDE N-ACETYLGLUCOSAMINYLTRANSFERASE SPINDLY-RELATED"/>
    <property type="match status" value="1"/>
</dbReference>
<dbReference type="SUPFAM" id="SSF53756">
    <property type="entry name" value="UDP-Glycosyltransferase/glycogen phosphorylase"/>
    <property type="match status" value="1"/>
</dbReference>
<sequence>MLKPGWQQEFGQLADSCIRLLSELAETAYKQGSVTRLRATVESLLKHDHCDDQHLIHLAEAGLKTSRPKLAEFALSKLIERSPQQADYLLHLSNVKAAQGQFDSALEILERIPGQYQQAPELTQQRADISSRLQQQQELRKLIDEVLVSSVASGMSEQDFETHGQSILQAAINLNDQQAIIDVTAALSKRLPLEQELLIQLCQSLEQADNDEWMGRFVMALSRCGRFPHLIRYYLEWMLNRNRQASLVAVEPLLKSLGPHSQPDCVDIVAILLALKSDWQGFARCCDSAMASMTKPPVLFRYAISYWLQNGFAEKLDSWLKQAESLTANELRFFAAALEGQREHRATRLQLLQLAYGKASDDPNILNDLGDALLISGNSADAIQCFFKAINNEQEESFYTCYNLAVTLQAEGDNRQAFDYFKRAIAVDPQQWPSWKQLCHLLVSSGTWQMAYDVARYYLSEHDEDAQIWGHLATAALKLSQISDSRTYIEQALKLKPNGSGPLTNLSLIEMACGNISEAFAANQKVLMSSSAPDLVRQNALSNMLFCGNYDPNKSAAELYNIYRAVTGHMPRQKYFPTVNDYHGRRIRVGYVSADLKMHPVAFFVEALFAHHDRRKFEIFAYSGVGMEDDYSDMLRNHVDHWKYIGKTPDEELAEMIIDDGIDVLMDLSGHTDGNRLSMFALKPCAVQISWLGFAHSTGMRQMDYFLGDEQLTPPCCDQYFAEKPYRLPRASYCFTPNVRFRDFEPQLTRRSDEEPLVLGNLGRAIRFNTPVLNLWKRVLDAVPNSIIKIDNPNFKDQESQQMMRQRFAEHGIPNDRLWVGFTSDYWQSIVDIDIALDGFPQNSGTTLFEFLWCGTPVVSLKDRPSVGRLGAMVLHGAGRDEWIAETAEQYIEIVAELAADRDRLHQIRSGLRQQFLDSELCDGPDFARAVEDAYVAMLKEKSAHDSHR</sequence>
<dbReference type="Gene3D" id="3.40.50.11380">
    <property type="match status" value="1"/>
</dbReference>
<dbReference type="OrthoDB" id="255821at2"/>
<dbReference type="EC" id="2.4.1.255" evidence="3"/>
<dbReference type="Gene3D" id="1.25.40.10">
    <property type="entry name" value="Tetratricopeptide repeat domain"/>
    <property type="match status" value="2"/>
</dbReference>
<proteinExistence type="inferred from homology"/>
<evidence type="ECO:0000256" key="2">
    <source>
        <dbReference type="ARBA" id="ARBA00005386"/>
    </source>
</evidence>
<dbReference type="Pfam" id="PF13844">
    <property type="entry name" value="Glyco_transf_41"/>
    <property type="match status" value="2"/>
</dbReference>
<dbReference type="PROSITE" id="PS50005">
    <property type="entry name" value="TPR"/>
    <property type="match status" value="2"/>
</dbReference>
<keyword evidence="6" id="KW-0677">Repeat</keyword>
<evidence type="ECO:0000256" key="6">
    <source>
        <dbReference type="ARBA" id="ARBA00022737"/>
    </source>
</evidence>
<dbReference type="PANTHER" id="PTHR44835:SF1">
    <property type="entry name" value="PROTEIN O-GLCNAC TRANSFERASE"/>
    <property type="match status" value="1"/>
</dbReference>
<evidence type="ECO:0000256" key="4">
    <source>
        <dbReference type="ARBA" id="ARBA00022676"/>
    </source>
</evidence>
<dbReference type="SUPFAM" id="SSF48452">
    <property type="entry name" value="TPR-like"/>
    <property type="match status" value="2"/>
</dbReference>
<protein>
    <recommendedName>
        <fullName evidence="3">protein O-GlcNAc transferase</fullName>
        <ecNumber evidence="3">2.4.1.255</ecNumber>
    </recommendedName>
</protein>
<evidence type="ECO:0000256" key="7">
    <source>
        <dbReference type="ARBA" id="ARBA00022803"/>
    </source>
</evidence>
<keyword evidence="4" id="KW-0328">Glycosyltransferase</keyword>
<dbReference type="Pfam" id="PF14559">
    <property type="entry name" value="TPR_19"/>
    <property type="match status" value="1"/>
</dbReference>
<feature type="repeat" description="TPR" evidence="8">
    <location>
        <begin position="466"/>
        <end position="499"/>
    </location>
</feature>